<keyword evidence="5 8" id="KW-0812">Transmembrane</keyword>
<name>U4KRU1_9MOLU</name>
<dbReference type="STRING" id="61635.BN85310420"/>
<evidence type="ECO:0000256" key="5">
    <source>
        <dbReference type="ARBA" id="ARBA00022692"/>
    </source>
</evidence>
<evidence type="ECO:0000313" key="9">
    <source>
        <dbReference type="EMBL" id="CCV66063.1"/>
    </source>
</evidence>
<feature type="transmembrane region" description="Helical" evidence="8">
    <location>
        <begin position="12"/>
        <end position="32"/>
    </location>
</feature>
<comment type="subcellular location">
    <subcellularLocation>
        <location evidence="1">Cell membrane</location>
        <topology evidence="1">Multi-pass membrane protein</topology>
    </subcellularLocation>
</comment>
<proteinExistence type="inferred from homology"/>
<dbReference type="Gene3D" id="1.10.1760.20">
    <property type="match status" value="1"/>
</dbReference>
<evidence type="ECO:0000256" key="8">
    <source>
        <dbReference type="SAM" id="Phobius"/>
    </source>
</evidence>
<evidence type="ECO:0000256" key="3">
    <source>
        <dbReference type="ARBA" id="ARBA00022448"/>
    </source>
</evidence>
<dbReference type="OrthoDB" id="411216at2"/>
<dbReference type="GO" id="GO:0005886">
    <property type="term" value="C:plasma membrane"/>
    <property type="evidence" value="ECO:0007669"/>
    <property type="project" value="UniProtKB-SubCell"/>
</dbReference>
<evidence type="ECO:0000256" key="2">
    <source>
        <dbReference type="ARBA" id="ARBA00005540"/>
    </source>
</evidence>
<evidence type="ECO:0000256" key="6">
    <source>
        <dbReference type="ARBA" id="ARBA00022989"/>
    </source>
</evidence>
<keyword evidence="7 8" id="KW-0472">Membrane</keyword>
<dbReference type="GO" id="GO:0032217">
    <property type="term" value="F:riboflavin transmembrane transporter activity"/>
    <property type="evidence" value="ECO:0007669"/>
    <property type="project" value="InterPro"/>
</dbReference>
<evidence type="ECO:0000256" key="4">
    <source>
        <dbReference type="ARBA" id="ARBA00022475"/>
    </source>
</evidence>
<dbReference type="Pfam" id="PF12822">
    <property type="entry name" value="ECF_trnsprt"/>
    <property type="match status" value="1"/>
</dbReference>
<keyword evidence="10" id="KW-1185">Reference proteome</keyword>
<organism evidence="9 10">
    <name type="scientific">Acholeplasma brassicae</name>
    <dbReference type="NCBI Taxonomy" id="61635"/>
    <lineage>
        <taxon>Bacteria</taxon>
        <taxon>Bacillati</taxon>
        <taxon>Mycoplasmatota</taxon>
        <taxon>Mollicutes</taxon>
        <taxon>Acholeplasmatales</taxon>
        <taxon>Acholeplasmataceae</taxon>
        <taxon>Acholeplasma</taxon>
    </lineage>
</organism>
<keyword evidence="4" id="KW-1003">Cell membrane</keyword>
<dbReference type="HOGENOM" id="CLU_1287012_0_0_14"/>
<dbReference type="InterPro" id="IPR025720">
    <property type="entry name" value="RibU"/>
</dbReference>
<sequence>MTNTFNTKKLVLASIFTALAVVVGYLEIVWPLSGWLKLDFSEVIILSAFLVLGFKQTAAVIVVRSIIRWLISGQNADLIPFFGEFMAITASFTIIGLFMLANKLIRFKEIPMIIKEDHSKLSMNQKMIRGFVVALGLTVVMTALNFFIATPIYISGGSHLFFTTLINDNNFAWIGTNVETYFWWTFNLYVPFNFVKGILIMIVFELLRDRIKEMDI</sequence>
<feature type="transmembrane region" description="Helical" evidence="8">
    <location>
        <begin position="44"/>
        <end position="67"/>
    </location>
</feature>
<evidence type="ECO:0000256" key="1">
    <source>
        <dbReference type="ARBA" id="ARBA00004651"/>
    </source>
</evidence>
<dbReference type="RefSeq" id="WP_030004925.1">
    <property type="nucleotide sequence ID" value="NC_022549.1"/>
</dbReference>
<keyword evidence="3" id="KW-0813">Transport</keyword>
<dbReference type="InterPro" id="IPR024529">
    <property type="entry name" value="ECF_trnsprt_substrate-spec"/>
</dbReference>
<dbReference type="PANTHER" id="PTHR38438:SF1">
    <property type="entry name" value="RIBOFLAVIN TRANSPORTER RIBU"/>
    <property type="match status" value="1"/>
</dbReference>
<gene>
    <name evidence="9" type="ORF">BN85310420</name>
</gene>
<feature type="transmembrane region" description="Helical" evidence="8">
    <location>
        <begin position="79"/>
        <end position="101"/>
    </location>
</feature>
<reference evidence="9 10" key="1">
    <citation type="journal article" date="2013" name="J. Mol. Microbiol. Biotechnol.">
        <title>Analysis of the Complete Genomes of Acholeplasma brassicae , A. palmae and A. laidlawii and Their Comparison to the Obligate Parasites from ' Candidatus Phytoplasma'.</title>
        <authorList>
            <person name="Kube M."/>
            <person name="Siewert C."/>
            <person name="Migdoll A.M."/>
            <person name="Duduk B."/>
            <person name="Holz S."/>
            <person name="Rabus R."/>
            <person name="Seemuller E."/>
            <person name="Mitrovic J."/>
            <person name="Muller I."/>
            <person name="Buttner C."/>
            <person name="Reinhardt R."/>
        </authorList>
    </citation>
    <scope>NUCLEOTIDE SEQUENCE [LARGE SCALE GENOMIC DNA]</scope>
    <source>
        <strain evidence="10">0502</strain>
    </source>
</reference>
<dbReference type="PANTHER" id="PTHR38438">
    <property type="entry name" value="RIBOFLAVIN TRANSPORTER RIBU"/>
    <property type="match status" value="1"/>
</dbReference>
<dbReference type="KEGG" id="abra:BN85310420"/>
<dbReference type="AlphaFoldDB" id="U4KRU1"/>
<protein>
    <recommendedName>
        <fullName evidence="11">Riboflavin transporter</fullName>
    </recommendedName>
</protein>
<feature type="transmembrane region" description="Helical" evidence="8">
    <location>
        <begin position="130"/>
        <end position="154"/>
    </location>
</feature>
<dbReference type="EMBL" id="FO681348">
    <property type="protein sequence ID" value="CCV66063.1"/>
    <property type="molecule type" value="Genomic_DNA"/>
</dbReference>
<evidence type="ECO:0000313" key="10">
    <source>
        <dbReference type="Proteomes" id="UP000032737"/>
    </source>
</evidence>
<dbReference type="Proteomes" id="UP000032737">
    <property type="component" value="Chromosome"/>
</dbReference>
<keyword evidence="6 8" id="KW-1133">Transmembrane helix</keyword>
<comment type="similarity">
    <text evidence="2">Belongs to the prokaryotic riboflavin transporter (P-RFT) (TC 2.A.87) family.</text>
</comment>
<evidence type="ECO:0008006" key="11">
    <source>
        <dbReference type="Google" id="ProtNLM"/>
    </source>
</evidence>
<feature type="transmembrane region" description="Helical" evidence="8">
    <location>
        <begin position="181"/>
        <end position="204"/>
    </location>
</feature>
<evidence type="ECO:0000256" key="7">
    <source>
        <dbReference type="ARBA" id="ARBA00023136"/>
    </source>
</evidence>
<accession>U4KRU1</accession>